<feature type="binding site" evidence="5 6">
    <location>
        <position position="236"/>
    </location>
    <ligand>
        <name>FMN</name>
        <dbReference type="ChEBI" id="CHEBI:58210"/>
    </ligand>
</feature>
<dbReference type="InterPro" id="IPR019576">
    <property type="entry name" value="Pyridoxamine_oxidase_dimer_C"/>
</dbReference>
<dbReference type="InterPro" id="IPR012349">
    <property type="entry name" value="Split_barrel_FMN-bd"/>
</dbReference>
<feature type="binding site" evidence="5 6">
    <location>
        <position position="146"/>
    </location>
    <ligand>
        <name>FMN</name>
        <dbReference type="ChEBI" id="CHEBI:58210"/>
    </ligand>
</feature>
<dbReference type="NCBIfam" id="TIGR00558">
    <property type="entry name" value="pdxH"/>
    <property type="match status" value="1"/>
</dbReference>
<feature type="binding site" evidence="5 6">
    <location>
        <begin position="117"/>
        <end position="118"/>
    </location>
    <ligand>
        <name>FMN</name>
        <dbReference type="ChEBI" id="CHEBI:58210"/>
    </ligand>
</feature>
<dbReference type="Gene3D" id="2.30.110.10">
    <property type="entry name" value="Electron Transport, Fmn-binding Protein, Chain A"/>
    <property type="match status" value="1"/>
</dbReference>
<feature type="binding site" evidence="5">
    <location>
        <position position="107"/>
    </location>
    <ligand>
        <name>substrate</name>
    </ligand>
</feature>
<sequence>MVTADLPSSPVPTGPADAPGTAAALAAERLDYRAGTLDDGLLTGAATGGEVDPLPLLGRWLDDAFARRDSHGDVPEPSAVVLSTVELSDAAEPAAPPRPRSRTVLLKGFDEAGFVVYTNQESDKGRQLAAVPWASLLLAHLPLQRQVRIDGRVEHVADAEADAYWASRPRASQLGSAASEQSRPIASRAALEEQLARAAAEHEGTEVPRPPHWGGYRVVPDRIEFWQGRPGRVHDRIVFTRDDAGGPWAAQRLQP</sequence>
<dbReference type="GO" id="GO:0010181">
    <property type="term" value="F:FMN binding"/>
    <property type="evidence" value="ECO:0007669"/>
    <property type="project" value="UniProtKB-UniRule"/>
</dbReference>
<comment type="pathway">
    <text evidence="5">Cofactor metabolism; pyridoxal 5'-phosphate salvage; pyridoxal 5'-phosphate from pyridoxamine 5'-phosphate: step 1/1.</text>
</comment>
<feature type="binding site" evidence="5 6">
    <location>
        <position position="124"/>
    </location>
    <ligand>
        <name>FMN</name>
        <dbReference type="ChEBI" id="CHEBI:58210"/>
    </ligand>
</feature>
<feature type="domain" description="Pyridoxine 5'-phosphate oxidase dimerisation C-terminal" evidence="9">
    <location>
        <begin position="213"/>
        <end position="255"/>
    </location>
</feature>
<comment type="catalytic activity">
    <reaction evidence="5">
        <text>pyridoxamine 5'-phosphate + O2 + H2O = pyridoxal 5'-phosphate + H2O2 + NH4(+)</text>
        <dbReference type="Rhea" id="RHEA:15817"/>
        <dbReference type="ChEBI" id="CHEBI:15377"/>
        <dbReference type="ChEBI" id="CHEBI:15379"/>
        <dbReference type="ChEBI" id="CHEBI:16240"/>
        <dbReference type="ChEBI" id="CHEBI:28938"/>
        <dbReference type="ChEBI" id="CHEBI:58451"/>
        <dbReference type="ChEBI" id="CHEBI:597326"/>
        <dbReference type="EC" id="1.4.3.5"/>
    </reaction>
</comment>
<dbReference type="SUPFAM" id="SSF50475">
    <property type="entry name" value="FMN-binding split barrel"/>
    <property type="match status" value="1"/>
</dbReference>
<comment type="catalytic activity">
    <reaction evidence="5">
        <text>pyridoxine 5'-phosphate + O2 = pyridoxal 5'-phosphate + H2O2</text>
        <dbReference type="Rhea" id="RHEA:15149"/>
        <dbReference type="ChEBI" id="CHEBI:15379"/>
        <dbReference type="ChEBI" id="CHEBI:16240"/>
        <dbReference type="ChEBI" id="CHEBI:58589"/>
        <dbReference type="ChEBI" id="CHEBI:597326"/>
        <dbReference type="EC" id="1.4.3.5"/>
    </reaction>
</comment>
<evidence type="ECO:0000256" key="7">
    <source>
        <dbReference type="SAM" id="MobiDB-lite"/>
    </source>
</evidence>
<feature type="region of interest" description="Disordered" evidence="7">
    <location>
        <begin position="1"/>
        <end position="20"/>
    </location>
</feature>
<feature type="binding site" evidence="5 6">
    <location>
        <begin position="181"/>
        <end position="182"/>
    </location>
    <ligand>
        <name>FMN</name>
        <dbReference type="ChEBI" id="CHEBI:58210"/>
    </ligand>
</feature>
<organism evidence="10 11">
    <name type="scientific">Brachybacterium nesterenkovii</name>
    <dbReference type="NCBI Taxonomy" id="47847"/>
    <lineage>
        <taxon>Bacteria</taxon>
        <taxon>Bacillati</taxon>
        <taxon>Actinomycetota</taxon>
        <taxon>Actinomycetes</taxon>
        <taxon>Micrococcales</taxon>
        <taxon>Dermabacteraceae</taxon>
        <taxon>Brachybacterium</taxon>
    </lineage>
</organism>
<dbReference type="Proteomes" id="UP000195981">
    <property type="component" value="Unassembled WGS sequence"/>
</dbReference>
<evidence type="ECO:0000256" key="4">
    <source>
        <dbReference type="ARBA" id="ARBA00023002"/>
    </source>
</evidence>
<dbReference type="InterPro" id="IPR000659">
    <property type="entry name" value="Pyridox_Oxase"/>
</dbReference>
<feature type="region of interest" description="Disordered" evidence="7">
    <location>
        <begin position="193"/>
        <end position="213"/>
    </location>
</feature>
<reference evidence="10 11" key="1">
    <citation type="submission" date="2017-02" db="EMBL/GenBank/DDBJ databases">
        <authorList>
            <person name="Peterson S.W."/>
        </authorList>
    </citation>
    <scope>NUCLEOTIDE SEQUENCE [LARGE SCALE GENOMIC DNA]</scope>
    <source>
        <strain evidence="10 11">CIP104813</strain>
    </source>
</reference>
<keyword evidence="2 5" id="KW-0285">Flavoprotein</keyword>
<evidence type="ECO:0000256" key="3">
    <source>
        <dbReference type="ARBA" id="ARBA00022643"/>
    </source>
</evidence>
<keyword evidence="5" id="KW-0664">Pyridoxine biosynthesis</keyword>
<feature type="compositionally biased region" description="Basic and acidic residues" evidence="7">
    <location>
        <begin position="193"/>
        <end position="206"/>
    </location>
</feature>
<comment type="function">
    <text evidence="5">Catalyzes the oxidation of either pyridoxine 5'-phosphate (PNP) or pyridoxamine 5'-phosphate (PMP) into pyridoxal 5'-phosphate (PLP).</text>
</comment>
<feature type="binding site" evidence="5">
    <location>
        <begin position="232"/>
        <end position="234"/>
    </location>
    <ligand>
        <name>substrate</name>
    </ligand>
</feature>
<dbReference type="Pfam" id="PF10590">
    <property type="entry name" value="PNP_phzG_C"/>
    <property type="match status" value="1"/>
</dbReference>
<dbReference type="EC" id="1.4.3.5" evidence="5"/>
<dbReference type="InterPro" id="IPR019740">
    <property type="entry name" value="Pyridox_Oxase_CS"/>
</dbReference>
<comment type="pathway">
    <text evidence="5">Cofactor metabolism; pyridoxal 5'-phosphate salvage; pyridoxal 5'-phosphate from pyridoxine 5'-phosphate: step 1/1.</text>
</comment>
<dbReference type="Pfam" id="PF01243">
    <property type="entry name" value="PNPOx_N"/>
    <property type="match status" value="1"/>
</dbReference>
<dbReference type="PROSITE" id="PS01064">
    <property type="entry name" value="PYRIDOX_OXIDASE"/>
    <property type="match status" value="1"/>
</dbReference>
<comment type="subunit">
    <text evidence="5">Homodimer.</text>
</comment>
<dbReference type="PIRSF" id="PIRSF000190">
    <property type="entry name" value="Pyd_amn-ph_oxd"/>
    <property type="match status" value="1"/>
</dbReference>
<evidence type="ECO:0000259" key="9">
    <source>
        <dbReference type="Pfam" id="PF10590"/>
    </source>
</evidence>
<feature type="binding site" evidence="5">
    <location>
        <position position="172"/>
    </location>
    <ligand>
        <name>substrate</name>
    </ligand>
</feature>
<feature type="domain" description="Pyridoxamine 5'-phosphate oxidase N-terminal" evidence="8">
    <location>
        <begin position="75"/>
        <end position="195"/>
    </location>
</feature>
<evidence type="ECO:0000313" key="10">
    <source>
        <dbReference type="EMBL" id="SLM95184.1"/>
    </source>
</evidence>
<evidence type="ECO:0000256" key="2">
    <source>
        <dbReference type="ARBA" id="ARBA00022630"/>
    </source>
</evidence>
<comment type="cofactor">
    <cofactor evidence="5 6">
        <name>FMN</name>
        <dbReference type="ChEBI" id="CHEBI:58210"/>
    </cofactor>
    <text evidence="5 6">Binds 1 FMN per subunit.</text>
</comment>
<dbReference type="EMBL" id="FWFG01000108">
    <property type="protein sequence ID" value="SLM95184.1"/>
    <property type="molecule type" value="Genomic_DNA"/>
</dbReference>
<dbReference type="NCBIfam" id="NF004231">
    <property type="entry name" value="PRK05679.1"/>
    <property type="match status" value="1"/>
</dbReference>
<evidence type="ECO:0000259" key="8">
    <source>
        <dbReference type="Pfam" id="PF01243"/>
    </source>
</evidence>
<keyword evidence="11" id="KW-1185">Reference proteome</keyword>
<dbReference type="GO" id="GO:0008615">
    <property type="term" value="P:pyridoxine biosynthetic process"/>
    <property type="evidence" value="ECO:0007669"/>
    <property type="project" value="UniProtKB-UniRule"/>
</dbReference>
<evidence type="ECO:0000256" key="6">
    <source>
        <dbReference type="PIRSR" id="PIRSR000190-2"/>
    </source>
</evidence>
<feature type="binding site" evidence="5 6">
    <location>
        <begin position="102"/>
        <end position="107"/>
    </location>
    <ligand>
        <name>FMN</name>
        <dbReference type="ChEBI" id="CHEBI:58210"/>
    </ligand>
</feature>
<dbReference type="RefSeq" id="WP_087105062.1">
    <property type="nucleotide sequence ID" value="NZ_FWFG01000108.1"/>
</dbReference>
<keyword evidence="4 5" id="KW-0560">Oxidoreductase</keyword>
<comment type="caution">
    <text evidence="5">Lacks conserved residue(s) required for the propagation of feature annotation.</text>
</comment>
<name>A0A1X6X785_9MICO</name>
<protein>
    <recommendedName>
        <fullName evidence="5">Pyridoxine/pyridoxamine 5'-phosphate oxidase</fullName>
        <ecNumber evidence="5">1.4.3.5</ecNumber>
    </recommendedName>
    <alternativeName>
        <fullName evidence="5">PNP/PMP oxidase</fullName>
        <shortName evidence="5">PNPOx</shortName>
    </alternativeName>
    <alternativeName>
        <fullName evidence="5">Pyridoxal 5'-phosphate synthase</fullName>
    </alternativeName>
</protein>
<dbReference type="GO" id="GO:0004733">
    <property type="term" value="F:pyridoxamine phosphate oxidase activity"/>
    <property type="evidence" value="ECO:0007669"/>
    <property type="project" value="UniProtKB-UniRule"/>
</dbReference>
<dbReference type="UniPathway" id="UPA01068">
    <property type="reaction ID" value="UER00304"/>
</dbReference>
<proteinExistence type="inferred from homology"/>
<evidence type="ECO:0000256" key="1">
    <source>
        <dbReference type="ARBA" id="ARBA00007301"/>
    </source>
</evidence>
<keyword evidence="3 5" id="KW-0288">FMN</keyword>
<feature type="binding site" evidence="5">
    <location>
        <position position="164"/>
    </location>
    <ligand>
        <name>substrate</name>
    </ligand>
</feature>
<evidence type="ECO:0000313" key="11">
    <source>
        <dbReference type="Proteomes" id="UP000195981"/>
    </source>
</evidence>
<feature type="binding site" evidence="5 6">
    <location>
        <position position="226"/>
    </location>
    <ligand>
        <name>FMN</name>
        <dbReference type="ChEBI" id="CHEBI:58210"/>
    </ligand>
</feature>
<evidence type="ECO:0000256" key="5">
    <source>
        <dbReference type="HAMAP-Rule" id="MF_01629"/>
    </source>
</evidence>
<dbReference type="OrthoDB" id="9780392at2"/>
<dbReference type="HAMAP" id="MF_01629">
    <property type="entry name" value="PdxH"/>
    <property type="match status" value="1"/>
</dbReference>
<comment type="similarity">
    <text evidence="1 5">Belongs to the pyridoxamine 5'-phosphate oxidase family.</text>
</comment>
<gene>
    <name evidence="5" type="primary">pdxH</name>
    <name evidence="10" type="ORF">FM110_12390</name>
</gene>
<dbReference type="AlphaFoldDB" id="A0A1X6X785"/>
<feature type="binding site" evidence="5">
    <location>
        <position position="168"/>
    </location>
    <ligand>
        <name>substrate</name>
    </ligand>
</feature>
<accession>A0A1X6X785</accession>
<dbReference type="PANTHER" id="PTHR10851:SF0">
    <property type="entry name" value="PYRIDOXINE-5'-PHOSPHATE OXIDASE"/>
    <property type="match status" value="1"/>
</dbReference>
<dbReference type="InterPro" id="IPR011576">
    <property type="entry name" value="Pyridox_Oxase_N"/>
</dbReference>
<dbReference type="PANTHER" id="PTHR10851">
    <property type="entry name" value="PYRIDOXINE-5-PHOSPHATE OXIDASE"/>
    <property type="match status" value="1"/>
</dbReference>